<evidence type="ECO:0000256" key="1">
    <source>
        <dbReference type="ARBA" id="ARBA00000677"/>
    </source>
</evidence>
<name>A0A317GFM9_LIMRT</name>
<evidence type="ECO:0000256" key="7">
    <source>
        <dbReference type="RuleBase" id="RU362042"/>
    </source>
</evidence>
<keyword evidence="7" id="KW-0812">Transmembrane</keyword>
<dbReference type="InterPro" id="IPR019533">
    <property type="entry name" value="Peptidase_S26"/>
</dbReference>
<dbReference type="GO" id="GO:0006465">
    <property type="term" value="P:signal peptide processing"/>
    <property type="evidence" value="ECO:0007669"/>
    <property type="project" value="InterPro"/>
</dbReference>
<dbReference type="RefSeq" id="WP_134907839.1">
    <property type="nucleotide sequence ID" value="NZ_JAJAOX010000019.1"/>
</dbReference>
<comment type="similarity">
    <text evidence="3 7">Belongs to the peptidase S26 family.</text>
</comment>
<comment type="catalytic activity">
    <reaction evidence="1 7">
        <text>Cleavage of hydrophobic, N-terminal signal or leader sequences from secreted and periplasmic proteins.</text>
        <dbReference type="EC" id="3.4.21.89"/>
    </reaction>
</comment>
<evidence type="ECO:0000313" key="9">
    <source>
        <dbReference type="EMBL" id="PWT45829.1"/>
    </source>
</evidence>
<dbReference type="Pfam" id="PF10502">
    <property type="entry name" value="Peptidase_S26"/>
    <property type="match status" value="1"/>
</dbReference>
<dbReference type="EMBL" id="QGHS01000115">
    <property type="protein sequence ID" value="PWT45829.1"/>
    <property type="molecule type" value="Genomic_DNA"/>
</dbReference>
<evidence type="ECO:0000256" key="3">
    <source>
        <dbReference type="ARBA" id="ARBA00009370"/>
    </source>
</evidence>
<dbReference type="InterPro" id="IPR019758">
    <property type="entry name" value="Pept_S26A_signal_pept_1_CS"/>
</dbReference>
<keyword evidence="5 7" id="KW-0378">Hydrolase</keyword>
<accession>A0A317GFM9</accession>
<comment type="caution">
    <text evidence="9">The sequence shown here is derived from an EMBL/GenBank/DDBJ whole genome shotgun (WGS) entry which is preliminary data.</text>
</comment>
<dbReference type="Proteomes" id="UP000245866">
    <property type="component" value="Unassembled WGS sequence"/>
</dbReference>
<proteinExistence type="inferred from homology"/>
<evidence type="ECO:0000313" key="10">
    <source>
        <dbReference type="Proteomes" id="UP000245866"/>
    </source>
</evidence>
<dbReference type="InterPro" id="IPR036286">
    <property type="entry name" value="LexA/Signal_pep-like_sf"/>
</dbReference>
<feature type="active site" evidence="6">
    <location>
        <position position="38"/>
    </location>
</feature>
<feature type="active site" evidence="6">
    <location>
        <position position="82"/>
    </location>
</feature>
<feature type="transmembrane region" description="Helical" evidence="7">
    <location>
        <begin position="7"/>
        <end position="29"/>
    </location>
</feature>
<dbReference type="CDD" id="cd06530">
    <property type="entry name" value="S26_SPase_I"/>
    <property type="match status" value="1"/>
</dbReference>
<gene>
    <name evidence="9" type="primary">lepB</name>
    <name evidence="9" type="ORF">DKZ23_08350</name>
</gene>
<dbReference type="GO" id="GO:0009003">
    <property type="term" value="F:signal peptidase activity"/>
    <property type="evidence" value="ECO:0007669"/>
    <property type="project" value="UniProtKB-EC"/>
</dbReference>
<dbReference type="Gene3D" id="2.10.109.10">
    <property type="entry name" value="Umud Fragment, subunit A"/>
    <property type="match status" value="1"/>
</dbReference>
<evidence type="ECO:0000256" key="2">
    <source>
        <dbReference type="ARBA" id="ARBA00004401"/>
    </source>
</evidence>
<dbReference type="PANTHER" id="PTHR43390:SF1">
    <property type="entry name" value="CHLOROPLAST PROCESSING PEPTIDASE"/>
    <property type="match status" value="1"/>
</dbReference>
<dbReference type="GO" id="GO:0004252">
    <property type="term" value="F:serine-type endopeptidase activity"/>
    <property type="evidence" value="ECO:0007669"/>
    <property type="project" value="InterPro"/>
</dbReference>
<comment type="subcellular location">
    <subcellularLocation>
        <location evidence="2">Cell membrane</location>
        <topology evidence="2">Single-pass type II membrane protein</topology>
    </subcellularLocation>
    <subcellularLocation>
        <location evidence="7">Membrane</location>
        <topology evidence="7">Single-pass type II membrane protein</topology>
    </subcellularLocation>
</comment>
<keyword evidence="7" id="KW-0472">Membrane</keyword>
<dbReference type="PROSITE" id="PS00761">
    <property type="entry name" value="SPASE_I_3"/>
    <property type="match status" value="1"/>
</dbReference>
<dbReference type="PANTHER" id="PTHR43390">
    <property type="entry name" value="SIGNAL PEPTIDASE I"/>
    <property type="match status" value="1"/>
</dbReference>
<dbReference type="SUPFAM" id="SSF51306">
    <property type="entry name" value="LexA/Signal peptidase"/>
    <property type="match status" value="1"/>
</dbReference>
<keyword evidence="7" id="KW-0645">Protease</keyword>
<dbReference type="EC" id="3.4.21.89" evidence="4 7"/>
<reference evidence="9 10" key="1">
    <citation type="journal article" date="2018" name="Front. Microbiol.">
        <title>Comparative Genomics of the Herbivore Gut Symbiont Lactobacillus reuteri Reveals Genetic Diversity and Lifestyle Adaptation.</title>
        <authorList>
            <person name="Zhao J."/>
        </authorList>
    </citation>
    <scope>NUCLEOTIDE SEQUENCE [LARGE SCALE GENOMIC DNA]</scope>
    <source>
        <strain evidence="9 10">LR12</strain>
    </source>
</reference>
<dbReference type="GO" id="GO:0005886">
    <property type="term" value="C:plasma membrane"/>
    <property type="evidence" value="ECO:0007669"/>
    <property type="project" value="UniProtKB-SubCell"/>
</dbReference>
<keyword evidence="7" id="KW-1133">Transmembrane helix</keyword>
<evidence type="ECO:0000259" key="8">
    <source>
        <dbReference type="Pfam" id="PF10502"/>
    </source>
</evidence>
<dbReference type="PRINTS" id="PR00727">
    <property type="entry name" value="LEADERPTASE"/>
</dbReference>
<organism evidence="9 10">
    <name type="scientific">Limosilactobacillus reuteri</name>
    <name type="common">Lactobacillus reuteri</name>
    <dbReference type="NCBI Taxonomy" id="1598"/>
    <lineage>
        <taxon>Bacteria</taxon>
        <taxon>Bacillati</taxon>
        <taxon>Bacillota</taxon>
        <taxon>Bacilli</taxon>
        <taxon>Lactobacillales</taxon>
        <taxon>Lactobacillaceae</taxon>
        <taxon>Limosilactobacillus</taxon>
    </lineage>
</organism>
<dbReference type="InterPro" id="IPR000223">
    <property type="entry name" value="Pept_S26A_signal_pept_1"/>
</dbReference>
<protein>
    <recommendedName>
        <fullName evidence="4 7">Signal peptidase I</fullName>
        <ecNumber evidence="4 7">3.4.21.89</ecNumber>
    </recommendedName>
</protein>
<feature type="domain" description="Peptidase S26" evidence="8">
    <location>
        <begin position="8"/>
        <end position="181"/>
    </location>
</feature>
<evidence type="ECO:0000256" key="4">
    <source>
        <dbReference type="ARBA" id="ARBA00013208"/>
    </source>
</evidence>
<evidence type="ECO:0000256" key="5">
    <source>
        <dbReference type="ARBA" id="ARBA00022801"/>
    </source>
</evidence>
<dbReference type="AlphaFoldDB" id="A0A317GFM9"/>
<evidence type="ECO:0000256" key="6">
    <source>
        <dbReference type="PIRSR" id="PIRSR600223-1"/>
    </source>
</evidence>
<dbReference type="NCBIfam" id="TIGR02227">
    <property type="entry name" value="sigpep_I_bact"/>
    <property type="match status" value="1"/>
</dbReference>
<sequence>MKAFREAMSWIIPILIGLIIALVIKQFFFQIVRVDGPSMQPNLQNNERVFCLKTAKIHHGSVVVFDANGVDPQVSVKTDYVKRAIGLPGDTVSSKNGNIYVNGKKINQDYISKSQRTTGTGNWTLRSISVQNSWLKNNGATKVPKGEYFVLGDHRSVSNDGRYWGFVPKSKIDGVVKVPSWTGTKTTRENVNKEWQHFYDKYN</sequence>